<evidence type="ECO:0000313" key="7">
    <source>
        <dbReference type="Proteomes" id="UP000051096"/>
    </source>
</evidence>
<sequence length="1082" mass="121680">MRKFIVPIVISLIAVILYFVTTRVDYGALTIKLLEHTTHVDIEYEKIGGSLFRGYILETYTVRLSENDSIYGDIADISYRFKPLNFRLPNLFEVNLLGPTIHLKETPQTRGAEERTPFTLPRLNIGLRISMKNGTVIYEEEERTHTVEGISGLLFVDIFASKVFVNTMNLSFTSPDYPVTITSANLDIRLDSKGVTAPSFRIKGNGITLHGNGSYVFEEQTGSVNITTATLDLATFNLHTGVVDFSGEVVYKDKRVRPNLKGSVTGFEPVDHFRFETNVHTDTLFVNVFDGELWDGSFFAVAKIVDTEHWGFEANCSALDLGKVLNTKIPLLTSGYLVYRDKNFSGLFHSPEQYGLGIDSLLFSGTVRDSQVILDSLIVLEPDTAVVVHGLVYPTLDFSAVFHEFNIGMLSQFAPIEGELNGTCHIRGDMRRPMDISYTAQLTAHDVVVYSTRAETLKVRSTDVRIGDKTGTLQCQAMRPQFGGIQLDSMNLVLDNRTVVLDARRSRDSVRITCAFEQNWQGTISSLYIMYNGVITQSNKPIAFDIENQQIGEIEMHFIDGTLTGTLFPLSLRLTDGNLTQLGVLVGLKDTLKGELHVAVNRDSFVITANQIDYLDIQKGVLTITGVLKDRGIALDSLTLTDDNDQQLFLYGTLSPAHSDLTAQFSSLGTWMLPFLAKSLIEPHGFMTGQIRFQGNLQEYAFSGGGVIEQGTFGIGLIAAQIESLNSTVTFDGNRIIFTNARGKIGTMGKRVTEENTSELQAGGYLELEPRFGMENFNIDVSFRDAPLQYPPFAYGIGSGNFSVGARKRINYYNGNITAKQAIVPIEFGVQFIQEEEGAPQNWTMNLKIRGENNIWLRNSDADIEFGGEIYFVKQNAPLFVSGELTTHRGYYYWLSHVLDITEGTVVFLPQEDIDAELDFWAELDAPEGVTIKLHLSGLMSEPIFEFFSEPVKYSEQDIVTYLNLNITWKELESIQQGDYVGRVLPHTLISWLEGDVSRRIRQGTGLDYFRIETPFFEPESKTRLTVGKYISRDLFVTYTYDITSFADKFNVEYFIDDKNQVVIQKNEEEEYSLQYQYRIRF</sequence>
<name>A0A0S8GLV0_UNCW3</name>
<keyword evidence="4" id="KW-0472">Membrane</keyword>
<accession>A0A0S8GLV0</accession>
<dbReference type="GO" id="GO:0097347">
    <property type="term" value="C:TAM protein secretion complex"/>
    <property type="evidence" value="ECO:0007669"/>
    <property type="project" value="TreeGrafter"/>
</dbReference>
<evidence type="ECO:0000259" key="5">
    <source>
        <dbReference type="Pfam" id="PF04357"/>
    </source>
</evidence>
<evidence type="ECO:0000256" key="3">
    <source>
        <dbReference type="ARBA" id="ARBA00022989"/>
    </source>
</evidence>
<proteinExistence type="predicted"/>
<organism evidence="6 7">
    <name type="scientific">candidate division WOR_3 bacterium SM23_60</name>
    <dbReference type="NCBI Taxonomy" id="1703780"/>
    <lineage>
        <taxon>Bacteria</taxon>
        <taxon>Bacteria division WOR-3</taxon>
    </lineage>
</organism>
<dbReference type="GO" id="GO:0005886">
    <property type="term" value="C:plasma membrane"/>
    <property type="evidence" value="ECO:0007669"/>
    <property type="project" value="InterPro"/>
</dbReference>
<keyword evidence="3" id="KW-1133">Transmembrane helix</keyword>
<evidence type="ECO:0000256" key="2">
    <source>
        <dbReference type="ARBA" id="ARBA00022692"/>
    </source>
</evidence>
<dbReference type="PANTHER" id="PTHR36985">
    <property type="entry name" value="TRANSLOCATION AND ASSEMBLY MODULE SUBUNIT TAMB"/>
    <property type="match status" value="1"/>
</dbReference>
<dbReference type="Proteomes" id="UP000051096">
    <property type="component" value="Unassembled WGS sequence"/>
</dbReference>
<evidence type="ECO:0000256" key="4">
    <source>
        <dbReference type="ARBA" id="ARBA00023136"/>
    </source>
</evidence>
<keyword evidence="2" id="KW-0812">Transmembrane</keyword>
<dbReference type="AlphaFoldDB" id="A0A0S8GLV0"/>
<reference evidence="6 7" key="1">
    <citation type="journal article" date="2015" name="Microbiome">
        <title>Genomic resolution of linkages in carbon, nitrogen, and sulfur cycling among widespread estuary sediment bacteria.</title>
        <authorList>
            <person name="Baker B.J."/>
            <person name="Lazar C.S."/>
            <person name="Teske A.P."/>
            <person name="Dick G.J."/>
        </authorList>
    </citation>
    <scope>NUCLEOTIDE SEQUENCE [LARGE SCALE GENOMIC DNA]</scope>
    <source>
        <strain evidence="6">SM23_60</strain>
    </source>
</reference>
<gene>
    <name evidence="6" type="ORF">AMJ87_01770</name>
</gene>
<comment type="caution">
    <text evidence="6">The sequence shown here is derived from an EMBL/GenBank/DDBJ whole genome shotgun (WGS) entry which is preliminary data.</text>
</comment>
<protein>
    <recommendedName>
        <fullName evidence="5">Translocation and assembly module TamB C-terminal domain-containing protein</fullName>
    </recommendedName>
</protein>
<dbReference type="InterPro" id="IPR007452">
    <property type="entry name" value="TamB_C"/>
</dbReference>
<evidence type="ECO:0000256" key="1">
    <source>
        <dbReference type="ARBA" id="ARBA00004167"/>
    </source>
</evidence>
<dbReference type="EMBL" id="LJUO01000009">
    <property type="protein sequence ID" value="KPK73458.1"/>
    <property type="molecule type" value="Genomic_DNA"/>
</dbReference>
<dbReference type="PANTHER" id="PTHR36985:SF1">
    <property type="entry name" value="TRANSLOCATION AND ASSEMBLY MODULE SUBUNIT TAMB"/>
    <property type="match status" value="1"/>
</dbReference>
<evidence type="ECO:0000313" key="6">
    <source>
        <dbReference type="EMBL" id="KPK73458.1"/>
    </source>
</evidence>
<dbReference type="Pfam" id="PF04357">
    <property type="entry name" value="TamB"/>
    <property type="match status" value="1"/>
</dbReference>
<dbReference type="GO" id="GO:0009306">
    <property type="term" value="P:protein secretion"/>
    <property type="evidence" value="ECO:0007669"/>
    <property type="project" value="InterPro"/>
</dbReference>
<comment type="subcellular location">
    <subcellularLocation>
        <location evidence="1">Membrane</location>
        <topology evidence="1">Single-pass membrane protein</topology>
    </subcellularLocation>
</comment>
<feature type="domain" description="Translocation and assembly module TamB C-terminal" evidence="5">
    <location>
        <begin position="837"/>
        <end position="1079"/>
    </location>
</feature>